<dbReference type="Gene3D" id="3.40.50.1000">
    <property type="entry name" value="HAD superfamily/HAD-like"/>
    <property type="match status" value="1"/>
</dbReference>
<dbReference type="InterPro" id="IPR020845">
    <property type="entry name" value="AMP-binding_CS"/>
</dbReference>
<dbReference type="SUPFAM" id="SSF52777">
    <property type="entry name" value="CoA-dependent acyltransferases"/>
    <property type="match status" value="4"/>
</dbReference>
<dbReference type="PROSITE" id="PS50075">
    <property type="entry name" value="CARRIER"/>
    <property type="match status" value="1"/>
</dbReference>
<evidence type="ECO:0000256" key="3">
    <source>
        <dbReference type="ARBA" id="ARBA00022553"/>
    </source>
</evidence>
<dbReference type="Gene3D" id="2.30.38.10">
    <property type="entry name" value="Luciferase, Domain 3"/>
    <property type="match status" value="1"/>
</dbReference>
<dbReference type="RefSeq" id="WP_247811192.1">
    <property type="nucleotide sequence ID" value="NZ_CP095855.1"/>
</dbReference>
<dbReference type="InterPro" id="IPR010037">
    <property type="entry name" value="FkbH_domain"/>
</dbReference>
<evidence type="ECO:0000256" key="2">
    <source>
        <dbReference type="ARBA" id="ARBA00022450"/>
    </source>
</evidence>
<feature type="domain" description="Carrier" evidence="4">
    <location>
        <begin position="943"/>
        <end position="1018"/>
    </location>
</feature>
<evidence type="ECO:0000313" key="6">
    <source>
        <dbReference type="Proteomes" id="UP000830198"/>
    </source>
</evidence>
<gene>
    <name evidence="5" type="ORF">MYF79_28115</name>
</gene>
<keyword evidence="3" id="KW-0597">Phosphoprotein</keyword>
<evidence type="ECO:0000259" key="4">
    <source>
        <dbReference type="PROSITE" id="PS50075"/>
    </source>
</evidence>
<dbReference type="CDD" id="cd19531">
    <property type="entry name" value="LCL_NRPS-like"/>
    <property type="match status" value="1"/>
</dbReference>
<sequence length="2010" mass="226311">MDAITAYSLSPQQREWLKQYHRMNMPCAQLVMQVNGHINMSWLKGALERVIDQDTIFRTTYTYIKGEEWPVQTLNDTAGFVLLENQVNVPLNEKDRLLKEAADHQFDLENGPLMRVDVIAGPAPEQIVAVTVPALCADFCSLTVLADHIITGYLSFMKGEPGNSHEVLPYLQFSEWQNQLMEAESSEDGHAYWRDLQQAGAPVTLSFDEDPHLKAAYEEDRFSAEMELPGAFDTASLEAGLGVCWQWLLWRFSGEQMVTIGHTNSGRDFTELNYTIGLLSRCMPVAIKPGPEQTFGEALAAYSRALEANDLHKATYIPVRPHFSYSFEFADMHVRFADDAVFDILAREQPSVANKIHLCCIREGDKLQVHFQYNRQAFSRESIGLLAMAYRYMVQQCLPQSDVRLADVGVLPAATIHSLLEQFNDTNRDFPYGSFTVDALWAEQVRLHPDATAVIAGDQRLSYGELQLKANALASYLVQELQITAGDRVALMCGENEKMIIGMLGIIKAGAAYVPLDPENPVARIQYILKDSATRLLITERSLQQVVPDYDGAVICLEDACTTNTTSEHSSLRKTEDPAYVIYTSGTTGQPKGVMIPDRALVNYVCWLQDAFQVGRDDSALLLSSFAFDLGYTSIWGMLLNGGCLHLVPLSDVKEPDTMVAYIVQQGISFIKTTPSLLHVITNAGNVAELGVSALRIMLVGGEPIRVRDLEQMVSVKPDIRLVNHYGPTESTIGTIATLIDTGRFRQYAAQPVIGKPIANSYISILDEHHQPVAPGVAGELCIAGRGLSLGYLNREELTRGKFVPHPFRPGTLMYCTGDQAMWTATGNILFIGRKDDQVKIRGYRVELNEVQQTLLQYNGIRQVAVLALDNEKFGKELTAWYESDSPFTVEQLREYLSARLPEPMVPTYLVWLKKLPLTANGKLDKKALPAITESSDNAAYVAPGNEVEKQMAVIWEMVLGKTMIGIKSNFFDLGGHSLKAIQLASQVHKKFNVKIDLAKIFAYPTIEQLSAFVAGAATRQFNSIPQLQARPYYELSHAQQRLWVLSRFDSGTAAYNVPGAVVLEGPLQVDGFRRSLMTLIARHENLRTVFLTVDETPMQKVLPADATGFELQERDLRGIPDAAAIAETWMKEDADTPFDLGNGPLLRATLIRMGEEQYIFLFTVHHIVSDGWSRGLLTKELMHLYTYYTTGRGNELPALRIQYKDYAAWHTGIFEEQGNYWKQLYRDGIPVLDFPLDFRRPETLTFTGSSLSYMLPADVTAGLRRLAQRRNTTLNNLMFALYGLLISHYSKQDDLVIGSLVSGRNHVDLENVMGVFINFLPVRLTVTGEELLEDYLERTHQTLLQAYKYQDYPFDLMVDNCMSTRDVSRNPFFDTMLVFHAENDLHSRGNDNPDIRMRLYKGAQKDDVRSVLDFKLDVYPAGEELELYFTFNSRLFARERMQTFLQRYVSLLTDVTEQQGQSLLTYLPWAPEPSSLARLPVNICASFVAEPLEEYLNYWSGELNLDLQPRFAPYNQVFQQMIDKDSILYNNKGINVLFIRPEDWLRDNRMLHAAAQQSLLEATCNELMLVAGLSREQGIMPCLVALVPPAADSGLFPDVHATLHKVITTLTEFFGGMPGFYLVDLREAATLYAVEEIFDSKADEAGHMPFTPEYYAVLGTYIARKVRAWKTTPFKVIAVDCDNTMWGGICGEAGAEQVLIDENFSTLQRFLLKKYEEGFLLTIVSKNNEGDVWEVFDKHPGMLLQRSHFAAHRINWNDKAENLRSLAAELNLGPDSFIFLDDSPFEIGQVSAGCPEVLAMQLPEDPGEISAFLDHNWAFDRLHITAEDRERNFMYKAEKARQQAQADVQSLDEFVSSLNIRVHVLPLEEMDIERAVQLTQRTNQFNMNGIQLSISEMMSLTKNASAYNRIIKVEDRFGNYGISGLLLGSIDKDVLALHTFLLSCRVLGRGVEDAVLSDLRQFAVSAGLHTLSARFIPTEKNKPFSAFLERTHWTERKHEGVYTLTLKEK</sequence>
<dbReference type="Proteomes" id="UP000830198">
    <property type="component" value="Chromosome"/>
</dbReference>
<dbReference type="PROSITE" id="PS00455">
    <property type="entry name" value="AMP_BINDING"/>
    <property type="match status" value="1"/>
</dbReference>
<dbReference type="InterPro" id="IPR023213">
    <property type="entry name" value="CAT-like_dom_sf"/>
</dbReference>
<dbReference type="NCBIfam" id="TIGR01681">
    <property type="entry name" value="HAD-SF-IIIC"/>
    <property type="match status" value="1"/>
</dbReference>
<proteinExistence type="predicted"/>
<dbReference type="Gene3D" id="1.10.1200.10">
    <property type="entry name" value="ACP-like"/>
    <property type="match status" value="1"/>
</dbReference>
<protein>
    <submittedName>
        <fullName evidence="5">Amino acid adenylation domain-containing protein</fullName>
    </submittedName>
</protein>
<dbReference type="InterPro" id="IPR006162">
    <property type="entry name" value="Ppantetheine_attach_site"/>
</dbReference>
<evidence type="ECO:0000313" key="5">
    <source>
        <dbReference type="EMBL" id="UPK68828.1"/>
    </source>
</evidence>
<dbReference type="InterPro" id="IPR020806">
    <property type="entry name" value="PKS_PP-bd"/>
</dbReference>
<dbReference type="InterPro" id="IPR001242">
    <property type="entry name" value="Condensation_dom"/>
</dbReference>
<dbReference type="Pfam" id="PF00501">
    <property type="entry name" value="AMP-binding"/>
    <property type="match status" value="1"/>
</dbReference>
<dbReference type="Gene3D" id="3.40.50.1110">
    <property type="entry name" value="SGNH hydrolase"/>
    <property type="match status" value="1"/>
</dbReference>
<dbReference type="Gene3D" id="3.40.50.980">
    <property type="match status" value="2"/>
</dbReference>
<dbReference type="SUPFAM" id="SSF47336">
    <property type="entry name" value="ACP-like"/>
    <property type="match status" value="1"/>
</dbReference>
<dbReference type="SUPFAM" id="SSF56784">
    <property type="entry name" value="HAD-like"/>
    <property type="match status" value="1"/>
</dbReference>
<name>A0ABY4I0W8_CHIFI</name>
<accession>A0ABY4I0W8</accession>
<keyword evidence="2" id="KW-0596">Phosphopantetheine</keyword>
<dbReference type="CDD" id="cd05930">
    <property type="entry name" value="A_NRPS"/>
    <property type="match status" value="1"/>
</dbReference>
<reference evidence="5 6" key="1">
    <citation type="submission" date="2022-04" db="EMBL/GenBank/DDBJ databases">
        <title>The arsenic-methylating capacity of Chitinophaga filiformis YT5 during chitin decomposition.</title>
        <authorList>
            <person name="Chen G."/>
            <person name="Liang Y."/>
        </authorList>
    </citation>
    <scope>NUCLEOTIDE SEQUENCE [LARGE SCALE GENOMIC DNA]</scope>
    <source>
        <strain evidence="5 6">YT5</strain>
    </source>
</reference>
<dbReference type="PROSITE" id="PS00012">
    <property type="entry name" value="PHOSPHOPANTETHEINE"/>
    <property type="match status" value="1"/>
</dbReference>
<dbReference type="PANTHER" id="PTHR45527:SF1">
    <property type="entry name" value="FATTY ACID SYNTHASE"/>
    <property type="match status" value="1"/>
</dbReference>
<dbReference type="SMART" id="SM00823">
    <property type="entry name" value="PKS_PP"/>
    <property type="match status" value="1"/>
</dbReference>
<dbReference type="InterPro" id="IPR009081">
    <property type="entry name" value="PP-bd_ACP"/>
</dbReference>
<dbReference type="InterPro" id="IPR000873">
    <property type="entry name" value="AMP-dep_synth/lig_dom"/>
</dbReference>
<dbReference type="PANTHER" id="PTHR45527">
    <property type="entry name" value="NONRIBOSOMAL PEPTIDE SYNTHETASE"/>
    <property type="match status" value="1"/>
</dbReference>
<dbReference type="InterPro" id="IPR023214">
    <property type="entry name" value="HAD_sf"/>
</dbReference>
<dbReference type="InterPro" id="IPR036412">
    <property type="entry name" value="HAD-like_sf"/>
</dbReference>
<dbReference type="Pfam" id="PF00550">
    <property type="entry name" value="PP-binding"/>
    <property type="match status" value="1"/>
</dbReference>
<evidence type="ECO:0000256" key="1">
    <source>
        <dbReference type="ARBA" id="ARBA00001957"/>
    </source>
</evidence>
<dbReference type="Gene3D" id="3.30.300.30">
    <property type="match status" value="1"/>
</dbReference>
<dbReference type="Gene3D" id="3.30.559.10">
    <property type="entry name" value="Chloramphenicol acetyltransferase-like domain"/>
    <property type="match status" value="2"/>
</dbReference>
<dbReference type="InterPro" id="IPR010071">
    <property type="entry name" value="AA_adenyl_dom"/>
</dbReference>
<dbReference type="Gene3D" id="3.30.559.30">
    <property type="entry name" value="Nonribosomal peptide synthetase, condensation domain"/>
    <property type="match status" value="2"/>
</dbReference>
<comment type="cofactor">
    <cofactor evidence="1">
        <name>pantetheine 4'-phosphate</name>
        <dbReference type="ChEBI" id="CHEBI:47942"/>
    </cofactor>
</comment>
<dbReference type="InterPro" id="IPR045851">
    <property type="entry name" value="AMP-bd_C_sf"/>
</dbReference>
<dbReference type="NCBIfam" id="TIGR01733">
    <property type="entry name" value="AA-adenyl-dom"/>
    <property type="match status" value="1"/>
</dbReference>
<dbReference type="InterPro" id="IPR036514">
    <property type="entry name" value="SGNH_hydro_sf"/>
</dbReference>
<dbReference type="NCBIfam" id="TIGR01686">
    <property type="entry name" value="FkbH"/>
    <property type="match status" value="1"/>
</dbReference>
<dbReference type="Pfam" id="PF00668">
    <property type="entry name" value="Condensation"/>
    <property type="match status" value="2"/>
</dbReference>
<dbReference type="SUPFAM" id="SSF56801">
    <property type="entry name" value="Acetyl-CoA synthetase-like"/>
    <property type="match status" value="1"/>
</dbReference>
<organism evidence="5 6">
    <name type="scientific">Chitinophaga filiformis</name>
    <name type="common">Myxococcus filiformis</name>
    <name type="synonym">Flexibacter filiformis</name>
    <dbReference type="NCBI Taxonomy" id="104663"/>
    <lineage>
        <taxon>Bacteria</taxon>
        <taxon>Pseudomonadati</taxon>
        <taxon>Bacteroidota</taxon>
        <taxon>Chitinophagia</taxon>
        <taxon>Chitinophagales</taxon>
        <taxon>Chitinophagaceae</taxon>
        <taxon>Chitinophaga</taxon>
    </lineage>
</organism>
<keyword evidence="6" id="KW-1185">Reference proteome</keyword>
<dbReference type="InterPro" id="IPR036736">
    <property type="entry name" value="ACP-like_sf"/>
</dbReference>
<dbReference type="PRINTS" id="PR00154">
    <property type="entry name" value="AMPBINDING"/>
</dbReference>
<dbReference type="InterPro" id="IPR010033">
    <property type="entry name" value="HAD_SF_ppase_IIIC"/>
</dbReference>
<dbReference type="EMBL" id="CP095855">
    <property type="protein sequence ID" value="UPK68828.1"/>
    <property type="molecule type" value="Genomic_DNA"/>
</dbReference>
<dbReference type="InterPro" id="IPR020459">
    <property type="entry name" value="AMP-binding"/>
</dbReference>